<evidence type="ECO:0008006" key="3">
    <source>
        <dbReference type="Google" id="ProtNLM"/>
    </source>
</evidence>
<name>A0ABU4HL60_9ACTN</name>
<protein>
    <recommendedName>
        <fullName evidence="3">Aminoglycoside phosphotransferase domain-containing protein</fullName>
    </recommendedName>
</protein>
<feature type="non-terminal residue" evidence="1">
    <location>
        <position position="107"/>
    </location>
</feature>
<reference evidence="2" key="1">
    <citation type="submission" date="2023-07" db="EMBL/GenBank/DDBJ databases">
        <title>Conexibacter stalactiti sp. nov., isolated from stalactites in a lava cave and emended description of the genus Conexibacter.</title>
        <authorList>
            <person name="Lee S.D."/>
        </authorList>
    </citation>
    <scope>NUCLEOTIDE SEQUENCE [LARGE SCALE GENOMIC DNA]</scope>
    <source>
        <strain evidence="2">KCTC 39840</strain>
    </source>
</reference>
<evidence type="ECO:0000313" key="1">
    <source>
        <dbReference type="EMBL" id="MDW5594061.1"/>
    </source>
</evidence>
<keyword evidence="2" id="KW-1185">Reference proteome</keyword>
<gene>
    <name evidence="1" type="ORF">R7226_06930</name>
</gene>
<comment type="caution">
    <text evidence="1">The sequence shown here is derived from an EMBL/GenBank/DDBJ whole genome shotgun (WGS) entry which is preliminary data.</text>
</comment>
<organism evidence="1 2">
    <name type="scientific">Conexibacter stalactiti</name>
    <dbReference type="NCBI Taxonomy" id="1940611"/>
    <lineage>
        <taxon>Bacteria</taxon>
        <taxon>Bacillati</taxon>
        <taxon>Actinomycetota</taxon>
        <taxon>Thermoleophilia</taxon>
        <taxon>Solirubrobacterales</taxon>
        <taxon>Conexibacteraceae</taxon>
        <taxon>Conexibacter</taxon>
    </lineage>
</organism>
<dbReference type="EMBL" id="JAWSTH010000011">
    <property type="protein sequence ID" value="MDW5594061.1"/>
    <property type="molecule type" value="Genomic_DNA"/>
</dbReference>
<proteinExistence type="predicted"/>
<dbReference type="Proteomes" id="UP001284601">
    <property type="component" value="Unassembled WGS sequence"/>
</dbReference>
<sequence>MRVEFVARVATGTAEWRPGGEGIARELAVAGALARVGAPVVAPSELLPPGPHRRDGFTLGFWELVTPAARPLDAYAAGRRLRECHEALARLAGEGAAGGGAAGGDAA</sequence>
<evidence type="ECO:0000313" key="2">
    <source>
        <dbReference type="Proteomes" id="UP001284601"/>
    </source>
</evidence>
<accession>A0ABU4HL60</accession>